<evidence type="ECO:0000313" key="1">
    <source>
        <dbReference type="EMBL" id="MDP8175371.1"/>
    </source>
</evidence>
<sequence length="66" mass="7382">MTIFAHTIDHQSFSANLDSDMLGEEGVNQIIDRVKDFNTIRLVGMVKRRAGKIEQASFSSIANIED</sequence>
<comment type="caution">
    <text evidence="1">The sequence shown here is derived from an EMBL/GenBank/DDBJ whole genome shotgun (WGS) entry which is preliminary data.</text>
</comment>
<evidence type="ECO:0000313" key="2">
    <source>
        <dbReference type="Proteomes" id="UP001231736"/>
    </source>
</evidence>
<proteinExistence type="predicted"/>
<organism evidence="1 2">
    <name type="scientific">Phocoenobacter skyensis</name>
    <dbReference type="NCBI Taxonomy" id="97481"/>
    <lineage>
        <taxon>Bacteria</taxon>
        <taxon>Pseudomonadati</taxon>
        <taxon>Pseudomonadota</taxon>
        <taxon>Gammaproteobacteria</taxon>
        <taxon>Pasteurellales</taxon>
        <taxon>Pasteurellaceae</taxon>
        <taxon>Phocoenobacter</taxon>
    </lineage>
</organism>
<name>A0AAJ6NEW0_9PAST</name>
<dbReference type="EMBL" id="JASAYT010000025">
    <property type="protein sequence ID" value="MDP8175371.1"/>
    <property type="molecule type" value="Genomic_DNA"/>
</dbReference>
<reference evidence="1" key="1">
    <citation type="journal article" date="2023" name="Front. Microbiol.">
        <title>Phylogeography and host specificity of Pasteurellaceae pathogenic to sea-farmed fish in the north-east Atlantic.</title>
        <authorList>
            <person name="Gulla S."/>
            <person name="Colquhoun D.J."/>
            <person name="Olsen A.B."/>
            <person name="Spilsberg B."/>
            <person name="Lagesen K."/>
            <person name="Aakesson C.P."/>
            <person name="Strom S."/>
            <person name="Manji F."/>
            <person name="Birkbeck T.H."/>
            <person name="Nilsen H.K."/>
        </authorList>
    </citation>
    <scope>NUCLEOTIDE SEQUENCE</scope>
    <source>
        <strain evidence="1">98B1</strain>
    </source>
</reference>
<gene>
    <name evidence="1" type="ORF">QJU97_07875</name>
</gene>
<protein>
    <submittedName>
        <fullName evidence="1">Uncharacterized protein</fullName>
    </submittedName>
</protein>
<dbReference type="RefSeq" id="WP_306387480.1">
    <property type="nucleotide sequence ID" value="NZ_JASAYT010000025.1"/>
</dbReference>
<dbReference type="Proteomes" id="UP001231736">
    <property type="component" value="Unassembled WGS sequence"/>
</dbReference>
<dbReference type="AlphaFoldDB" id="A0AAJ6NEW0"/>
<accession>A0AAJ6NEW0</accession>